<organism evidence="8 9">
    <name type="scientific">Tianweitania populi</name>
    <dbReference type="NCBI Taxonomy" id="1607949"/>
    <lineage>
        <taxon>Bacteria</taxon>
        <taxon>Pseudomonadati</taxon>
        <taxon>Pseudomonadota</taxon>
        <taxon>Alphaproteobacteria</taxon>
        <taxon>Hyphomicrobiales</taxon>
        <taxon>Phyllobacteriaceae</taxon>
        <taxon>Tianweitania</taxon>
    </lineage>
</organism>
<dbReference type="GO" id="GO:0005840">
    <property type="term" value="C:ribosome"/>
    <property type="evidence" value="ECO:0007669"/>
    <property type="project" value="InterPro"/>
</dbReference>
<dbReference type="Pfam" id="PF24986">
    <property type="entry name" value="PRC_RimM"/>
    <property type="match status" value="1"/>
</dbReference>
<evidence type="ECO:0000313" key="8">
    <source>
        <dbReference type="EMBL" id="GHD18314.1"/>
    </source>
</evidence>
<evidence type="ECO:0000256" key="4">
    <source>
        <dbReference type="ARBA" id="ARBA00023186"/>
    </source>
</evidence>
<dbReference type="GO" id="GO:0042274">
    <property type="term" value="P:ribosomal small subunit biogenesis"/>
    <property type="evidence" value="ECO:0007669"/>
    <property type="project" value="UniProtKB-UniRule"/>
</dbReference>
<comment type="domain">
    <text evidence="5">The PRC barrel domain binds ribosomal protein uS19.</text>
</comment>
<proteinExistence type="inferred from homology"/>
<comment type="subcellular location">
    <subcellularLocation>
        <location evidence="5">Cytoplasm</location>
    </subcellularLocation>
</comment>
<comment type="similarity">
    <text evidence="5">Belongs to the RimM family.</text>
</comment>
<keyword evidence="3 5" id="KW-0698">rRNA processing</keyword>
<comment type="subunit">
    <text evidence="5">Binds ribosomal protein uS19.</text>
</comment>
<reference evidence="8" key="2">
    <citation type="submission" date="2020-09" db="EMBL/GenBank/DDBJ databases">
        <authorList>
            <person name="Sun Q."/>
            <person name="Kim S."/>
        </authorList>
    </citation>
    <scope>NUCLEOTIDE SEQUENCE</scope>
    <source>
        <strain evidence="8">KCTC 42249</strain>
    </source>
</reference>
<dbReference type="Pfam" id="PF01782">
    <property type="entry name" value="RimM"/>
    <property type="match status" value="1"/>
</dbReference>
<evidence type="ECO:0000259" key="7">
    <source>
        <dbReference type="Pfam" id="PF24986"/>
    </source>
</evidence>
<keyword evidence="9" id="KW-1185">Reference proteome</keyword>
<comment type="function">
    <text evidence="5">An accessory protein needed during the final step in the assembly of 30S ribosomal subunit, possibly for assembly of the head region. Essential for efficient processing of 16S rRNA. May be needed both before and after RbfA during the maturation of 16S rRNA. It has affinity for free ribosomal 30S subunits but not for 70S ribosomes.</text>
</comment>
<protein>
    <recommendedName>
        <fullName evidence="5">Ribosome maturation factor RimM</fullName>
    </recommendedName>
</protein>
<dbReference type="InterPro" id="IPR011961">
    <property type="entry name" value="RimM"/>
</dbReference>
<dbReference type="HAMAP" id="MF_00014">
    <property type="entry name" value="Ribosome_mat_RimM"/>
    <property type="match status" value="1"/>
</dbReference>
<dbReference type="PANTHER" id="PTHR33692:SF1">
    <property type="entry name" value="RIBOSOME MATURATION FACTOR RIMM"/>
    <property type="match status" value="1"/>
</dbReference>
<sequence length="182" mass="19595">MTNLIQVAVIGAAHGIKGEVRVKTFTDDPLAIGDYGPLHTEDGRSFTVAQVRPSKEVVIVRFKGVETRNDAEALNGTTLFVDRSKLPDDLEEDEFYHVDLIGLAVETDAGEAVGTIVAVHDFGAGEMLEVKARGEKPVLIPFTRAAVPVIDIKGGIIRVEPVAAGLVEDEDEKNAPREEGDH</sequence>
<dbReference type="InterPro" id="IPR011033">
    <property type="entry name" value="PRC_barrel-like_sf"/>
</dbReference>
<evidence type="ECO:0000259" key="6">
    <source>
        <dbReference type="Pfam" id="PF01782"/>
    </source>
</evidence>
<dbReference type="NCBIfam" id="TIGR02273">
    <property type="entry name" value="16S_RimM"/>
    <property type="match status" value="1"/>
</dbReference>
<dbReference type="Gene3D" id="2.30.30.240">
    <property type="entry name" value="PRC-barrel domain"/>
    <property type="match status" value="1"/>
</dbReference>
<dbReference type="AlphaFoldDB" id="A0A8J3DY86"/>
<evidence type="ECO:0000256" key="1">
    <source>
        <dbReference type="ARBA" id="ARBA00022490"/>
    </source>
</evidence>
<dbReference type="SUPFAM" id="SSF50447">
    <property type="entry name" value="Translation proteins"/>
    <property type="match status" value="1"/>
</dbReference>
<feature type="domain" description="RimM N-terminal" evidence="6">
    <location>
        <begin position="6"/>
        <end position="84"/>
    </location>
</feature>
<evidence type="ECO:0000256" key="5">
    <source>
        <dbReference type="HAMAP-Rule" id="MF_00014"/>
    </source>
</evidence>
<dbReference type="Proteomes" id="UP000630142">
    <property type="component" value="Unassembled WGS sequence"/>
</dbReference>
<dbReference type="GO" id="GO:0043022">
    <property type="term" value="F:ribosome binding"/>
    <property type="evidence" value="ECO:0007669"/>
    <property type="project" value="InterPro"/>
</dbReference>
<evidence type="ECO:0000256" key="3">
    <source>
        <dbReference type="ARBA" id="ARBA00022552"/>
    </source>
</evidence>
<reference evidence="8" key="1">
    <citation type="journal article" date="2014" name="Int. J. Syst. Evol. Microbiol.">
        <title>Complete genome sequence of Corynebacterium casei LMG S-19264T (=DSM 44701T), isolated from a smear-ripened cheese.</title>
        <authorList>
            <consortium name="US DOE Joint Genome Institute (JGI-PGF)"/>
            <person name="Walter F."/>
            <person name="Albersmeier A."/>
            <person name="Kalinowski J."/>
            <person name="Ruckert C."/>
        </authorList>
    </citation>
    <scope>NUCLEOTIDE SEQUENCE</scope>
    <source>
        <strain evidence="8">KCTC 42249</strain>
    </source>
</reference>
<dbReference type="EMBL" id="BMZQ01000002">
    <property type="protein sequence ID" value="GHD18314.1"/>
    <property type="molecule type" value="Genomic_DNA"/>
</dbReference>
<feature type="domain" description="Ribosome maturation factor RimM PRC barrel" evidence="7">
    <location>
        <begin position="98"/>
        <end position="161"/>
    </location>
</feature>
<keyword evidence="4 5" id="KW-0143">Chaperone</keyword>
<dbReference type="Gene3D" id="2.40.30.60">
    <property type="entry name" value="RimM"/>
    <property type="match status" value="1"/>
</dbReference>
<gene>
    <name evidence="5 8" type="primary">rimM</name>
    <name evidence="8" type="ORF">GCM10016234_28600</name>
</gene>
<dbReference type="InterPro" id="IPR036976">
    <property type="entry name" value="RimM_N_sf"/>
</dbReference>
<dbReference type="GO" id="GO:0005737">
    <property type="term" value="C:cytoplasm"/>
    <property type="evidence" value="ECO:0007669"/>
    <property type="project" value="UniProtKB-SubCell"/>
</dbReference>
<accession>A0A8J3DY86</accession>
<dbReference type="PANTHER" id="PTHR33692">
    <property type="entry name" value="RIBOSOME MATURATION FACTOR RIMM"/>
    <property type="match status" value="1"/>
</dbReference>
<dbReference type="GO" id="GO:0006364">
    <property type="term" value="P:rRNA processing"/>
    <property type="evidence" value="ECO:0007669"/>
    <property type="project" value="UniProtKB-UniRule"/>
</dbReference>
<keyword evidence="2 5" id="KW-0690">Ribosome biogenesis</keyword>
<dbReference type="InterPro" id="IPR056792">
    <property type="entry name" value="PRC_RimM"/>
</dbReference>
<dbReference type="InterPro" id="IPR009000">
    <property type="entry name" value="Transl_B-barrel_sf"/>
</dbReference>
<dbReference type="RefSeq" id="WP_189504950.1">
    <property type="nucleotide sequence ID" value="NZ_BMZQ01000002.1"/>
</dbReference>
<dbReference type="InterPro" id="IPR002676">
    <property type="entry name" value="RimM_N"/>
</dbReference>
<evidence type="ECO:0000313" key="9">
    <source>
        <dbReference type="Proteomes" id="UP000630142"/>
    </source>
</evidence>
<comment type="caution">
    <text evidence="8">The sequence shown here is derived from an EMBL/GenBank/DDBJ whole genome shotgun (WGS) entry which is preliminary data.</text>
</comment>
<dbReference type="SUPFAM" id="SSF50346">
    <property type="entry name" value="PRC-barrel domain"/>
    <property type="match status" value="1"/>
</dbReference>
<keyword evidence="1 5" id="KW-0963">Cytoplasm</keyword>
<evidence type="ECO:0000256" key="2">
    <source>
        <dbReference type="ARBA" id="ARBA00022517"/>
    </source>
</evidence>
<name>A0A8J3DY86_9HYPH</name>